<organism evidence="2 3">
    <name type="scientific">Moschus moschiferus</name>
    <name type="common">Siberian musk deer</name>
    <name type="synonym">Moschus sibiricus</name>
    <dbReference type="NCBI Taxonomy" id="68415"/>
    <lineage>
        <taxon>Eukaryota</taxon>
        <taxon>Metazoa</taxon>
        <taxon>Chordata</taxon>
        <taxon>Craniata</taxon>
        <taxon>Vertebrata</taxon>
        <taxon>Euteleostomi</taxon>
        <taxon>Mammalia</taxon>
        <taxon>Eutheria</taxon>
        <taxon>Laurasiatheria</taxon>
        <taxon>Artiodactyla</taxon>
        <taxon>Ruminantia</taxon>
        <taxon>Pecora</taxon>
        <taxon>Moschidae</taxon>
        <taxon>Moschus</taxon>
    </lineage>
</organism>
<dbReference type="AlphaFoldDB" id="A0A8C6G3G2"/>
<evidence type="ECO:0000256" key="1">
    <source>
        <dbReference type="SAM" id="SignalP"/>
    </source>
</evidence>
<sequence>MLLCIHPWAVWLAHPPLAGQADVQNLRSSFIAKRNLHASNTFLQKTGTSEVLAPRLHSPRMEDTLAEMVQNLPAMWETQV</sequence>
<name>A0A8C6G3G2_MOSMO</name>
<dbReference type="GeneTree" id="ENSGT00960000191042"/>
<keyword evidence="3" id="KW-1185">Reference proteome</keyword>
<evidence type="ECO:0000313" key="3">
    <source>
        <dbReference type="Proteomes" id="UP000694544"/>
    </source>
</evidence>
<protein>
    <submittedName>
        <fullName evidence="2">Uncharacterized protein</fullName>
    </submittedName>
</protein>
<dbReference type="Proteomes" id="UP000694544">
    <property type="component" value="Unplaced"/>
</dbReference>
<evidence type="ECO:0000313" key="2">
    <source>
        <dbReference type="Ensembl" id="ENSMMSP00000033132.1"/>
    </source>
</evidence>
<dbReference type="Ensembl" id="ENSMMST00000036355.1">
    <property type="protein sequence ID" value="ENSMMSP00000033132.1"/>
    <property type="gene ID" value="ENSMMSG00000024417.1"/>
</dbReference>
<feature type="signal peptide" evidence="1">
    <location>
        <begin position="1"/>
        <end position="20"/>
    </location>
</feature>
<reference evidence="2" key="2">
    <citation type="submission" date="2025-09" db="UniProtKB">
        <authorList>
            <consortium name="Ensembl"/>
        </authorList>
    </citation>
    <scope>IDENTIFICATION</scope>
</reference>
<accession>A0A8C6G3G2</accession>
<reference evidence="2" key="1">
    <citation type="submission" date="2025-08" db="UniProtKB">
        <authorList>
            <consortium name="Ensembl"/>
        </authorList>
    </citation>
    <scope>IDENTIFICATION</scope>
</reference>
<feature type="chain" id="PRO_5034495785" evidence="1">
    <location>
        <begin position="21"/>
        <end position="80"/>
    </location>
</feature>
<proteinExistence type="predicted"/>
<keyword evidence="1" id="KW-0732">Signal</keyword>